<dbReference type="OrthoDB" id="3260379at2759"/>
<dbReference type="EMBL" id="MU129092">
    <property type="protein sequence ID" value="KAF9507044.1"/>
    <property type="molecule type" value="Genomic_DNA"/>
</dbReference>
<dbReference type="AlphaFoldDB" id="A0A9P6AKI9"/>
<reference evidence="2" key="1">
    <citation type="journal article" date="2020" name="Nat. Commun.">
        <title>Large-scale genome sequencing of mycorrhizal fungi provides insights into the early evolution of symbiotic traits.</title>
        <authorList>
            <person name="Miyauchi S."/>
            <person name="Kiss E."/>
            <person name="Kuo A."/>
            <person name="Drula E."/>
            <person name="Kohler A."/>
            <person name="Sanchez-Garcia M."/>
            <person name="Morin E."/>
            <person name="Andreopoulos B."/>
            <person name="Barry K.W."/>
            <person name="Bonito G."/>
            <person name="Buee M."/>
            <person name="Carver A."/>
            <person name="Chen C."/>
            <person name="Cichocki N."/>
            <person name="Clum A."/>
            <person name="Culley D."/>
            <person name="Crous P.W."/>
            <person name="Fauchery L."/>
            <person name="Girlanda M."/>
            <person name="Hayes R.D."/>
            <person name="Keri Z."/>
            <person name="LaButti K."/>
            <person name="Lipzen A."/>
            <person name="Lombard V."/>
            <person name="Magnuson J."/>
            <person name="Maillard F."/>
            <person name="Murat C."/>
            <person name="Nolan M."/>
            <person name="Ohm R.A."/>
            <person name="Pangilinan J."/>
            <person name="Pereira M.F."/>
            <person name="Perotto S."/>
            <person name="Peter M."/>
            <person name="Pfister S."/>
            <person name="Riley R."/>
            <person name="Sitrit Y."/>
            <person name="Stielow J.B."/>
            <person name="Szollosi G."/>
            <person name="Zifcakova L."/>
            <person name="Stursova M."/>
            <person name="Spatafora J.W."/>
            <person name="Tedersoo L."/>
            <person name="Vaario L.M."/>
            <person name="Yamada A."/>
            <person name="Yan M."/>
            <person name="Wang P."/>
            <person name="Xu J."/>
            <person name="Bruns T."/>
            <person name="Baldrian P."/>
            <person name="Vilgalys R."/>
            <person name="Dunand C."/>
            <person name="Henrissat B."/>
            <person name="Grigoriev I.V."/>
            <person name="Hibbett D."/>
            <person name="Nagy L.G."/>
            <person name="Martin F.M."/>
        </authorList>
    </citation>
    <scope>NUCLEOTIDE SEQUENCE</scope>
    <source>
        <strain evidence="2">UP504</strain>
    </source>
</reference>
<feature type="region of interest" description="Disordered" evidence="1">
    <location>
        <begin position="37"/>
        <end position="108"/>
    </location>
</feature>
<feature type="compositionally biased region" description="Polar residues" evidence="1">
    <location>
        <begin position="328"/>
        <end position="345"/>
    </location>
</feature>
<feature type="non-terminal residue" evidence="2">
    <location>
        <position position="1"/>
    </location>
</feature>
<evidence type="ECO:0008006" key="4">
    <source>
        <dbReference type="Google" id="ProtNLM"/>
    </source>
</evidence>
<keyword evidence="3" id="KW-1185">Reference proteome</keyword>
<feature type="compositionally biased region" description="Basic residues" evidence="1">
    <location>
        <begin position="90"/>
        <end position="99"/>
    </location>
</feature>
<accession>A0A9P6AKI9</accession>
<evidence type="ECO:0000256" key="1">
    <source>
        <dbReference type="SAM" id="MobiDB-lite"/>
    </source>
</evidence>
<feature type="region of interest" description="Disordered" evidence="1">
    <location>
        <begin position="150"/>
        <end position="171"/>
    </location>
</feature>
<dbReference type="Proteomes" id="UP000886523">
    <property type="component" value="Unassembled WGS sequence"/>
</dbReference>
<name>A0A9P6AKI9_9AGAM</name>
<gene>
    <name evidence="2" type="ORF">BS47DRAFT_1321539</name>
</gene>
<feature type="region of interest" description="Disordered" evidence="1">
    <location>
        <begin position="312"/>
        <end position="345"/>
    </location>
</feature>
<comment type="caution">
    <text evidence="2">The sequence shown here is derived from an EMBL/GenBank/DDBJ whole genome shotgun (WGS) entry which is preliminary data.</text>
</comment>
<protein>
    <recommendedName>
        <fullName evidence="4">Rrn9 domain-containing protein</fullName>
    </recommendedName>
</protein>
<evidence type="ECO:0000313" key="3">
    <source>
        <dbReference type="Proteomes" id="UP000886523"/>
    </source>
</evidence>
<sequence length="345" mass="37307">MGKSKQATKVAPKKLHTELIHYDSLLRVLRTEATQNASSPLVFASGPSSNPAGEEGGIISEHAESLRDPDDDEDSEDHPSPVSVSQGALKQRRPRKRRKIEIETHPPSADITSLSSRWPHLAHETFVPEYTLRDEVEAIAVSVLRSQPSASPILGSERSNGGETDEDADADLPNTTVLPPAFASSLTQEISLLLTHTFALLAQHRPVVASSLQNRLAPMGWEGVLDIVGNGGMVAPSVLEMVRHRMKQDYGKPRIEDESVSLSVRHSKALDESQRALAKAEANLLPDCAPADIVVPRAQMYLDVLLSQPCFPEKGSKKDQGKHKSSHKNGSPSGAINATNDSGNE</sequence>
<organism evidence="2 3">
    <name type="scientific">Hydnum rufescens UP504</name>
    <dbReference type="NCBI Taxonomy" id="1448309"/>
    <lineage>
        <taxon>Eukaryota</taxon>
        <taxon>Fungi</taxon>
        <taxon>Dikarya</taxon>
        <taxon>Basidiomycota</taxon>
        <taxon>Agaricomycotina</taxon>
        <taxon>Agaricomycetes</taxon>
        <taxon>Cantharellales</taxon>
        <taxon>Hydnaceae</taxon>
        <taxon>Hydnum</taxon>
    </lineage>
</organism>
<proteinExistence type="predicted"/>
<evidence type="ECO:0000313" key="2">
    <source>
        <dbReference type="EMBL" id="KAF9507044.1"/>
    </source>
</evidence>